<sequence length="539" mass="60832">MTTNPAPLSELVRDFKLDATTFQDDLTIHTQPLGRRRRTERWRRRQILGFGGYGVVWLEQNEDRDAPEPGCRAVKVVRGKGSVHYARELEALAKFSQDKYSDFFVKFLGWYENPESDYLHIAMEYCPHGDLKKYLAKNGGRLPESDVKDIASQVLAGVVMMHRAGFANRDIKPGNILIKSKPPSEWWVKICDFGLSKRAEGFTATTTVRGTPEFMPPEILGFSVGSGRTDAFMVDMWCLGETVFQALTGRPVFETPADVGRYLEGGRHFPFQVLSRANASHGAVSFIMSLMRAWPLLRITSEEAIKHPWMHDMTLETAFRAPETPSVTTQSRESPYQSIFPSGRAPGDQLTQASGQWTTTMAFRSQTPSQQQAGLRPGNPYDFLPPYFKPTSHAAHFPLHSPYLGNPYTWQLPNQLSRNPYPYNYFPGVPSSSFLSPSNPSSIYSGAISPQSQGDSSYIHENVSYRGSTADFKEPLSAFQFDLYNFRLIRRKTKAIDRGKCSILSHVKTLQPLAGRNWDDNDGLRPSYDTLPLWYLPTI</sequence>
<evidence type="ECO:0000313" key="5">
    <source>
        <dbReference type="Proteomes" id="UP000554235"/>
    </source>
</evidence>
<keyword evidence="5" id="KW-1185">Reference proteome</keyword>
<evidence type="ECO:0000313" key="4">
    <source>
        <dbReference type="EMBL" id="KAF4464896.1"/>
    </source>
</evidence>
<dbReference type="PROSITE" id="PS50011">
    <property type="entry name" value="PROTEIN_KINASE_DOM"/>
    <property type="match status" value="1"/>
</dbReference>
<dbReference type="GO" id="GO:0004674">
    <property type="term" value="F:protein serine/threonine kinase activity"/>
    <property type="evidence" value="ECO:0007669"/>
    <property type="project" value="InterPro"/>
</dbReference>
<dbReference type="OrthoDB" id="10252171at2759"/>
<dbReference type="Pfam" id="PF00069">
    <property type="entry name" value="Pkinase"/>
    <property type="match status" value="1"/>
</dbReference>
<reference evidence="4 5" key="1">
    <citation type="submission" date="2020-01" db="EMBL/GenBank/DDBJ databases">
        <title>Identification and distribution of gene clusters putatively required for synthesis of sphingolipid metabolism inhibitors in phylogenetically diverse species of the filamentous fungus Fusarium.</title>
        <authorList>
            <person name="Kim H.-S."/>
            <person name="Busman M."/>
            <person name="Brown D.W."/>
            <person name="Divon H."/>
            <person name="Uhlig S."/>
            <person name="Proctor R.H."/>
        </authorList>
    </citation>
    <scope>NUCLEOTIDE SEQUENCE [LARGE SCALE GENOMIC DNA]</scope>
    <source>
        <strain evidence="4 5">NRRL 20459</strain>
    </source>
</reference>
<organism evidence="4 5">
    <name type="scientific">Fusarium albosuccineum</name>
    <dbReference type="NCBI Taxonomy" id="1237068"/>
    <lineage>
        <taxon>Eukaryota</taxon>
        <taxon>Fungi</taxon>
        <taxon>Dikarya</taxon>
        <taxon>Ascomycota</taxon>
        <taxon>Pezizomycotina</taxon>
        <taxon>Sordariomycetes</taxon>
        <taxon>Hypocreomycetidae</taxon>
        <taxon>Hypocreales</taxon>
        <taxon>Nectriaceae</taxon>
        <taxon>Fusarium</taxon>
        <taxon>Fusarium decemcellulare species complex</taxon>
    </lineage>
</organism>
<dbReference type="PANTHER" id="PTHR24348:SF68">
    <property type="entry name" value="SERINE_THREONINE-PROTEIN KINASE ATG1C"/>
    <property type="match status" value="1"/>
</dbReference>
<comment type="subcellular location">
    <subcellularLocation>
        <location evidence="1">Preautophagosomal structure membrane</location>
        <topology evidence="1">Peripheral membrane protein</topology>
    </subcellularLocation>
</comment>
<dbReference type="GO" id="GO:0034045">
    <property type="term" value="C:phagophore assembly site membrane"/>
    <property type="evidence" value="ECO:0007669"/>
    <property type="project" value="UniProtKB-SubCell"/>
</dbReference>
<dbReference type="SMART" id="SM00220">
    <property type="entry name" value="S_TKc"/>
    <property type="match status" value="1"/>
</dbReference>
<dbReference type="InterPro" id="IPR011009">
    <property type="entry name" value="Kinase-like_dom_sf"/>
</dbReference>
<dbReference type="PANTHER" id="PTHR24348">
    <property type="entry name" value="SERINE/THREONINE-PROTEIN KINASE UNC-51-RELATED"/>
    <property type="match status" value="1"/>
</dbReference>
<dbReference type="EMBL" id="JAADYS010001129">
    <property type="protein sequence ID" value="KAF4464896.1"/>
    <property type="molecule type" value="Genomic_DNA"/>
</dbReference>
<proteinExistence type="predicted"/>
<dbReference type="InterPro" id="IPR000719">
    <property type="entry name" value="Prot_kinase_dom"/>
</dbReference>
<name>A0A8H4PD06_9HYPO</name>
<accession>A0A8H4PD06</accession>
<gene>
    <name evidence="4" type="ORF">FALBO_8271</name>
</gene>
<dbReference type="GO" id="GO:0010506">
    <property type="term" value="P:regulation of autophagy"/>
    <property type="evidence" value="ECO:0007669"/>
    <property type="project" value="InterPro"/>
</dbReference>
<dbReference type="Proteomes" id="UP000554235">
    <property type="component" value="Unassembled WGS sequence"/>
</dbReference>
<dbReference type="Gene3D" id="1.10.510.10">
    <property type="entry name" value="Transferase(Phosphotransferase) domain 1"/>
    <property type="match status" value="1"/>
</dbReference>
<evidence type="ECO:0000256" key="2">
    <source>
        <dbReference type="ARBA" id="ARBA00030237"/>
    </source>
</evidence>
<feature type="domain" description="Protein kinase" evidence="3">
    <location>
        <begin position="42"/>
        <end position="310"/>
    </location>
</feature>
<dbReference type="GO" id="GO:0005524">
    <property type="term" value="F:ATP binding"/>
    <property type="evidence" value="ECO:0007669"/>
    <property type="project" value="InterPro"/>
</dbReference>
<dbReference type="CDD" id="cd00180">
    <property type="entry name" value="PKc"/>
    <property type="match status" value="1"/>
</dbReference>
<dbReference type="SUPFAM" id="SSF56112">
    <property type="entry name" value="Protein kinase-like (PK-like)"/>
    <property type="match status" value="1"/>
</dbReference>
<evidence type="ECO:0000256" key="1">
    <source>
        <dbReference type="ARBA" id="ARBA00004623"/>
    </source>
</evidence>
<evidence type="ECO:0000259" key="3">
    <source>
        <dbReference type="PROSITE" id="PS50011"/>
    </source>
</evidence>
<dbReference type="AlphaFoldDB" id="A0A8H4PD06"/>
<comment type="caution">
    <text evidence="4">The sequence shown here is derived from an EMBL/GenBank/DDBJ whole genome shotgun (WGS) entry which is preliminary data.</text>
</comment>
<dbReference type="InterPro" id="IPR045269">
    <property type="entry name" value="Atg1-like"/>
</dbReference>
<protein>
    <recommendedName>
        <fullName evidence="2">Autophagy-related protein 1</fullName>
    </recommendedName>
</protein>